<evidence type="ECO:0000256" key="2">
    <source>
        <dbReference type="SAM" id="MobiDB-lite"/>
    </source>
</evidence>
<feature type="region of interest" description="Disordered" evidence="2">
    <location>
        <begin position="255"/>
        <end position="295"/>
    </location>
</feature>
<evidence type="ECO:0000313" key="5">
    <source>
        <dbReference type="Proteomes" id="UP000054498"/>
    </source>
</evidence>
<feature type="domain" description="CCZ1/INTU/HSP4 first Longin" evidence="3">
    <location>
        <begin position="23"/>
        <end position="104"/>
    </location>
</feature>
<feature type="compositionally biased region" description="Gly residues" evidence="2">
    <location>
        <begin position="502"/>
        <end position="515"/>
    </location>
</feature>
<sequence>MASSATRSSGPGRWLSGHFTVCLAVYDTRRGQAEGCEADKILGFYPPSAPPAMQSSIVGLAHAVTMFAGTFNKDGRVHSMETDNNLWAMLNCEPGVWLLMVASRAWCGAAATPDGLAACLRTVHALAALLHGGVNAQLEADPGAASVRRRLQPLLQEVASRLLRPETREQAAISCPLAARGGAPLLRAPRGAFALLQAIVSRLLAGGGGGGGGRAVQGVVACYGQHLLWSTLGPGDTAALFALAARGVLPAVRAGPRHRTARPPVGAAAAPAGGPGVQQLQHGGGGAGGEAGGSGGSSGVAVAAHNLINPAYWELREDGLVQPAGTANGGERGAAAAGLPTVWLQDGQEPSRLLVWHTGPLVFLILLHEPGAAAGAGAGASSGGVPAQATAVAAAAAARQLRERAPRLAELLRAELPAKHVWHVPGLRYHFADGQAGTERASPLSKVGTLSLASLAAAADAKAATDLEVESLADPTPEAPWPHGTGEGSGHMRRRHERRGDSGGGGGGSGPGGRGRAPQRHVDPGAWTRFMRGEGGGSAEVVLRCAHDCTVAVRHACCGGGAGGSNGGGGSCGCGAGGGQRLVAVAEGEKDRAGLPSVMGQVDALCDMVCPGALDGVS</sequence>
<organism evidence="4 5">
    <name type="scientific">Monoraphidium neglectum</name>
    <dbReference type="NCBI Taxonomy" id="145388"/>
    <lineage>
        <taxon>Eukaryota</taxon>
        <taxon>Viridiplantae</taxon>
        <taxon>Chlorophyta</taxon>
        <taxon>core chlorophytes</taxon>
        <taxon>Chlorophyceae</taxon>
        <taxon>CS clade</taxon>
        <taxon>Sphaeropleales</taxon>
        <taxon>Selenastraceae</taxon>
        <taxon>Monoraphidium</taxon>
    </lineage>
</organism>
<proteinExistence type="inferred from homology"/>
<dbReference type="STRING" id="145388.A0A0D2MBC9"/>
<feature type="region of interest" description="Disordered" evidence="2">
    <location>
        <begin position="470"/>
        <end position="531"/>
    </location>
</feature>
<dbReference type="PANTHER" id="PTHR13056">
    <property type="entry name" value="VACUOLAR FUSION PROTEIN CCZ1 HOMOLOG-RELATED"/>
    <property type="match status" value="1"/>
</dbReference>
<dbReference type="GO" id="GO:0035658">
    <property type="term" value="C:Mon1-Ccz1 complex"/>
    <property type="evidence" value="ECO:0007669"/>
    <property type="project" value="InterPro"/>
</dbReference>
<dbReference type="EMBL" id="KK101520">
    <property type="protein sequence ID" value="KIZ00575.1"/>
    <property type="molecule type" value="Genomic_DNA"/>
</dbReference>
<gene>
    <name evidence="4" type="ORF">MNEG_7388</name>
</gene>
<protein>
    <recommendedName>
        <fullName evidence="3">CCZ1/INTU/HSP4 first Longin domain-containing protein</fullName>
    </recommendedName>
</protein>
<dbReference type="OrthoDB" id="548498at2759"/>
<dbReference type="InterPro" id="IPR013176">
    <property type="entry name" value="Ccz1"/>
</dbReference>
<dbReference type="RefSeq" id="XP_013899594.1">
    <property type="nucleotide sequence ID" value="XM_014044140.1"/>
</dbReference>
<feature type="compositionally biased region" description="Gly residues" evidence="2">
    <location>
        <begin position="282"/>
        <end position="295"/>
    </location>
</feature>
<name>A0A0D2MBC9_9CHLO</name>
<evidence type="ECO:0000256" key="1">
    <source>
        <dbReference type="ARBA" id="ARBA00005352"/>
    </source>
</evidence>
<dbReference type="KEGG" id="mng:MNEG_7388"/>
<evidence type="ECO:0000259" key="3">
    <source>
        <dbReference type="Pfam" id="PF19031"/>
    </source>
</evidence>
<dbReference type="Proteomes" id="UP000054498">
    <property type="component" value="Unassembled WGS sequence"/>
</dbReference>
<accession>A0A0D2MBC9</accession>
<evidence type="ECO:0000313" key="4">
    <source>
        <dbReference type="EMBL" id="KIZ00575.1"/>
    </source>
</evidence>
<feature type="compositionally biased region" description="Low complexity" evidence="2">
    <location>
        <begin position="263"/>
        <end position="281"/>
    </location>
</feature>
<dbReference type="GeneID" id="25740264"/>
<comment type="similarity">
    <text evidence="1">Belongs to the CCZ1 family.</text>
</comment>
<dbReference type="GO" id="GO:0016192">
    <property type="term" value="P:vesicle-mediated transport"/>
    <property type="evidence" value="ECO:0007669"/>
    <property type="project" value="InterPro"/>
</dbReference>
<dbReference type="Pfam" id="PF19031">
    <property type="entry name" value="Intu_longin_1"/>
    <property type="match status" value="1"/>
</dbReference>
<keyword evidence="5" id="KW-1185">Reference proteome</keyword>
<dbReference type="AlphaFoldDB" id="A0A0D2MBC9"/>
<reference evidence="4 5" key="1">
    <citation type="journal article" date="2013" name="BMC Genomics">
        <title>Reconstruction of the lipid metabolism for the microalga Monoraphidium neglectum from its genome sequence reveals characteristics suitable for biofuel production.</title>
        <authorList>
            <person name="Bogen C."/>
            <person name="Al-Dilaimi A."/>
            <person name="Albersmeier A."/>
            <person name="Wichmann J."/>
            <person name="Grundmann M."/>
            <person name="Rupp O."/>
            <person name="Lauersen K.J."/>
            <person name="Blifernez-Klassen O."/>
            <person name="Kalinowski J."/>
            <person name="Goesmann A."/>
            <person name="Mussgnug J.H."/>
            <person name="Kruse O."/>
        </authorList>
    </citation>
    <scope>NUCLEOTIDE SEQUENCE [LARGE SCALE GENOMIC DNA]</scope>
    <source>
        <strain evidence="4 5">SAG 48.87</strain>
    </source>
</reference>
<dbReference type="PANTHER" id="PTHR13056:SF0">
    <property type="entry name" value="VACUOLAR FUSION PROTEIN CCZ1 HOMOLOG-RELATED"/>
    <property type="match status" value="1"/>
</dbReference>
<dbReference type="InterPro" id="IPR043987">
    <property type="entry name" value="CCZ1/INTU/HSP4_longin_1"/>
</dbReference>